<evidence type="ECO:0000259" key="4">
    <source>
        <dbReference type="Pfam" id="PF02769"/>
    </source>
</evidence>
<evidence type="ECO:0000256" key="1">
    <source>
        <dbReference type="ARBA" id="ARBA00022741"/>
    </source>
</evidence>
<keyword evidence="2" id="KW-0067">ATP-binding</keyword>
<dbReference type="GO" id="GO:0004756">
    <property type="term" value="F:selenide, water dikinase activity"/>
    <property type="evidence" value="ECO:0007669"/>
    <property type="project" value="TreeGrafter"/>
</dbReference>
<evidence type="ECO:0000256" key="3">
    <source>
        <dbReference type="SAM" id="MobiDB-lite"/>
    </source>
</evidence>
<dbReference type="InterPro" id="IPR010918">
    <property type="entry name" value="PurM-like_C_dom"/>
</dbReference>
<feature type="compositionally biased region" description="Polar residues" evidence="3">
    <location>
        <begin position="77"/>
        <end position="91"/>
    </location>
</feature>
<dbReference type="PANTHER" id="PTHR10256">
    <property type="entry name" value="SELENIDE, WATER DIKINASE"/>
    <property type="match status" value="1"/>
</dbReference>
<dbReference type="SUPFAM" id="SSF56042">
    <property type="entry name" value="PurM C-terminal domain-like"/>
    <property type="match status" value="2"/>
</dbReference>
<sequence length="241" mass="24570">MKGSPSVRGRHLSAALSNMRQSSAEAARVLRECGATACTDVTGFGLLGHLVEMVRASNMPNNQPNSRPNNQPNNQSDMSGQSNHQPNQSKQSSRRDAAAGATRGGAGLGGGVHVRVSMAMVPLLDGAADAVAAGVVSSLHPSNALALAHVVNAVALQRDARWPLLVDPQTGGGLLAAVPASAVEEAVRKLRDAGYAAAAAVGEVVSAEAAEAEALGSEELPAEERATAPCVTIVMDSDRSE</sequence>
<dbReference type="InterPro" id="IPR004536">
    <property type="entry name" value="SPS/SelD"/>
</dbReference>
<dbReference type="GO" id="GO:0005524">
    <property type="term" value="F:ATP binding"/>
    <property type="evidence" value="ECO:0007669"/>
    <property type="project" value="UniProtKB-KW"/>
</dbReference>
<dbReference type="InterPro" id="IPR036676">
    <property type="entry name" value="PurM-like_C_sf"/>
</dbReference>
<dbReference type="GO" id="GO:0005737">
    <property type="term" value="C:cytoplasm"/>
    <property type="evidence" value="ECO:0007669"/>
    <property type="project" value="TreeGrafter"/>
</dbReference>
<name>A0A7R9Z0Z2_9CHLO</name>
<dbReference type="Pfam" id="PF02769">
    <property type="entry name" value="AIRS_C"/>
    <property type="match status" value="1"/>
</dbReference>
<dbReference type="PANTHER" id="PTHR10256:SF0">
    <property type="entry name" value="INACTIVE SELENIDE, WATER DIKINASE-LIKE PROTEIN-RELATED"/>
    <property type="match status" value="1"/>
</dbReference>
<evidence type="ECO:0000313" key="5">
    <source>
        <dbReference type="EMBL" id="CAD8298271.1"/>
    </source>
</evidence>
<protein>
    <recommendedName>
        <fullName evidence="4">PurM-like C-terminal domain-containing protein</fullName>
    </recommendedName>
</protein>
<feature type="compositionally biased region" description="Low complexity" evidence="3">
    <location>
        <begin position="58"/>
        <end position="76"/>
    </location>
</feature>
<keyword evidence="1" id="KW-0547">Nucleotide-binding</keyword>
<gene>
    <name evidence="5" type="ORF">CEUR00632_LOCUS14472</name>
</gene>
<feature type="domain" description="PurM-like C-terminal" evidence="4">
    <location>
        <begin position="27"/>
        <end position="58"/>
    </location>
</feature>
<accession>A0A7R9Z0Z2</accession>
<reference evidence="5" key="1">
    <citation type="submission" date="2021-01" db="EMBL/GenBank/DDBJ databases">
        <authorList>
            <person name="Corre E."/>
            <person name="Pelletier E."/>
            <person name="Niang G."/>
            <person name="Scheremetjew M."/>
            <person name="Finn R."/>
            <person name="Kale V."/>
            <person name="Holt S."/>
            <person name="Cochrane G."/>
            <person name="Meng A."/>
            <person name="Brown T."/>
            <person name="Cohen L."/>
        </authorList>
    </citation>
    <scope>NUCLEOTIDE SEQUENCE</scope>
    <source>
        <strain evidence="5">CCMP219</strain>
    </source>
</reference>
<proteinExistence type="predicted"/>
<organism evidence="5">
    <name type="scientific">Chlamydomonas euryale</name>
    <dbReference type="NCBI Taxonomy" id="1486919"/>
    <lineage>
        <taxon>Eukaryota</taxon>
        <taxon>Viridiplantae</taxon>
        <taxon>Chlorophyta</taxon>
        <taxon>core chlorophytes</taxon>
        <taxon>Chlorophyceae</taxon>
        <taxon>CS clade</taxon>
        <taxon>Chlamydomonadales</taxon>
        <taxon>Chlamydomonadaceae</taxon>
        <taxon>Chlamydomonas</taxon>
    </lineage>
</organism>
<feature type="region of interest" description="Disordered" evidence="3">
    <location>
        <begin position="58"/>
        <end position="104"/>
    </location>
</feature>
<dbReference type="Gene3D" id="3.90.650.10">
    <property type="entry name" value="PurM-like C-terminal domain"/>
    <property type="match status" value="1"/>
</dbReference>
<dbReference type="GO" id="GO:0016260">
    <property type="term" value="P:selenocysteine biosynthetic process"/>
    <property type="evidence" value="ECO:0007669"/>
    <property type="project" value="TreeGrafter"/>
</dbReference>
<evidence type="ECO:0000256" key="2">
    <source>
        <dbReference type="ARBA" id="ARBA00022840"/>
    </source>
</evidence>
<dbReference type="AlphaFoldDB" id="A0A7R9Z0Z2"/>
<dbReference type="EMBL" id="HBEC01031233">
    <property type="protein sequence ID" value="CAD8298271.1"/>
    <property type="molecule type" value="Transcribed_RNA"/>
</dbReference>